<gene>
    <name evidence="1" type="ORF">AVEN_199365_1</name>
</gene>
<proteinExistence type="predicted"/>
<keyword evidence="2" id="KW-1185">Reference proteome</keyword>
<reference evidence="1 2" key="1">
    <citation type="journal article" date="2019" name="Sci. Rep.">
        <title>Orb-weaving spider Araneus ventricosus genome elucidates the spidroin gene catalogue.</title>
        <authorList>
            <person name="Kono N."/>
            <person name="Nakamura H."/>
            <person name="Ohtoshi R."/>
            <person name="Moran D.A.P."/>
            <person name="Shinohara A."/>
            <person name="Yoshida Y."/>
            <person name="Fujiwara M."/>
            <person name="Mori M."/>
            <person name="Tomita M."/>
            <person name="Arakawa K."/>
        </authorList>
    </citation>
    <scope>NUCLEOTIDE SEQUENCE [LARGE SCALE GENOMIC DNA]</scope>
</reference>
<comment type="caution">
    <text evidence="1">The sequence shown here is derived from an EMBL/GenBank/DDBJ whole genome shotgun (WGS) entry which is preliminary data.</text>
</comment>
<feature type="non-terminal residue" evidence="1">
    <location>
        <position position="1"/>
    </location>
</feature>
<evidence type="ECO:0000313" key="2">
    <source>
        <dbReference type="Proteomes" id="UP000499080"/>
    </source>
</evidence>
<name>A0A4Y2UTU7_ARAVE</name>
<dbReference type="EMBL" id="BGPR01039579">
    <property type="protein sequence ID" value="GBO15554.1"/>
    <property type="molecule type" value="Genomic_DNA"/>
</dbReference>
<organism evidence="1 2">
    <name type="scientific">Araneus ventricosus</name>
    <name type="common">Orbweaver spider</name>
    <name type="synonym">Epeira ventricosa</name>
    <dbReference type="NCBI Taxonomy" id="182803"/>
    <lineage>
        <taxon>Eukaryota</taxon>
        <taxon>Metazoa</taxon>
        <taxon>Ecdysozoa</taxon>
        <taxon>Arthropoda</taxon>
        <taxon>Chelicerata</taxon>
        <taxon>Arachnida</taxon>
        <taxon>Araneae</taxon>
        <taxon>Araneomorphae</taxon>
        <taxon>Entelegynae</taxon>
        <taxon>Araneoidea</taxon>
        <taxon>Araneidae</taxon>
        <taxon>Araneus</taxon>
    </lineage>
</organism>
<sequence length="101" mass="11619">CLIFGSSLVRSTSIAFIEAFKESFPFDYSQKYINVLSFWEESRKSHLQSLLVLFGKRGLSKAQFHQVPIVFPGGTDEISENNNDQKQISPCLQHLHFRKLL</sequence>
<evidence type="ECO:0000313" key="1">
    <source>
        <dbReference type="EMBL" id="GBO15554.1"/>
    </source>
</evidence>
<dbReference type="AlphaFoldDB" id="A0A4Y2UTU7"/>
<dbReference type="Proteomes" id="UP000499080">
    <property type="component" value="Unassembled WGS sequence"/>
</dbReference>
<protein>
    <submittedName>
        <fullName evidence="1">Uncharacterized protein</fullName>
    </submittedName>
</protein>
<accession>A0A4Y2UTU7</accession>